<dbReference type="Proteomes" id="UP001303473">
    <property type="component" value="Unassembled WGS sequence"/>
</dbReference>
<dbReference type="InterPro" id="IPR011701">
    <property type="entry name" value="MFS"/>
</dbReference>
<feature type="transmembrane region" description="Helical" evidence="8">
    <location>
        <begin position="563"/>
        <end position="584"/>
    </location>
</feature>
<dbReference type="FunFam" id="1.20.1250.20:FF:000172">
    <property type="entry name" value="MFS multidrug resistance transporter"/>
    <property type="match status" value="1"/>
</dbReference>
<keyword evidence="11" id="KW-1185">Reference proteome</keyword>
<comment type="caution">
    <text evidence="10">The sequence shown here is derived from an EMBL/GenBank/DDBJ whole genome shotgun (WGS) entry which is preliminary data.</text>
</comment>
<dbReference type="PANTHER" id="PTHR23502">
    <property type="entry name" value="MAJOR FACILITATOR SUPERFAMILY"/>
    <property type="match status" value="1"/>
</dbReference>
<organism evidence="10 11">
    <name type="scientific">Diplogelasinospora grovesii</name>
    <dbReference type="NCBI Taxonomy" id="303347"/>
    <lineage>
        <taxon>Eukaryota</taxon>
        <taxon>Fungi</taxon>
        <taxon>Dikarya</taxon>
        <taxon>Ascomycota</taxon>
        <taxon>Pezizomycotina</taxon>
        <taxon>Sordariomycetes</taxon>
        <taxon>Sordariomycetidae</taxon>
        <taxon>Sordariales</taxon>
        <taxon>Diplogelasinosporaceae</taxon>
        <taxon>Diplogelasinospora</taxon>
    </lineage>
</organism>
<feature type="transmembrane region" description="Helical" evidence="8">
    <location>
        <begin position="393"/>
        <end position="415"/>
    </location>
</feature>
<gene>
    <name evidence="10" type="ORF">QBC46DRAFT_449889</name>
</gene>
<dbReference type="InterPro" id="IPR020846">
    <property type="entry name" value="MFS_dom"/>
</dbReference>
<feature type="region of interest" description="Disordered" evidence="7">
    <location>
        <begin position="38"/>
        <end position="70"/>
    </location>
</feature>
<dbReference type="SUPFAM" id="SSF103473">
    <property type="entry name" value="MFS general substrate transporter"/>
    <property type="match status" value="1"/>
</dbReference>
<evidence type="ECO:0000256" key="8">
    <source>
        <dbReference type="SAM" id="Phobius"/>
    </source>
</evidence>
<dbReference type="GO" id="GO:0140115">
    <property type="term" value="P:export across plasma membrane"/>
    <property type="evidence" value="ECO:0007669"/>
    <property type="project" value="UniProtKB-ARBA"/>
</dbReference>
<keyword evidence="3 8" id="KW-0812">Transmembrane</keyword>
<sequence>MDRRTSVVGYAQRASKRLSSSIYAAAGAGVRMVSVDPEFDPEYHEDQPVPTRPAKTSSGKYRVSSPDARGSTSWTMFAEADNTENDGVVRNPQQDVVQKDPFSDVYEFGPGDKGDNEDNEDPFTDPMPEQKTVPAPAVTPVAEEPYHVFAKSQKWVLIAIIGVAGLFSGLSSNIYFPALDQIATQLNVNLAAVSLTITSYLIIQGISPVIWGSFSDTLGRRPIYIASFTVYIIANIALSFSPNFAVLLIFRGLQAAGSASTVSIGNGVIQDISPPSERGAFISFYQAIRNFSIAVGPVLGGLLANFLGFRSIFVFLLILSTLVIFMIILLLPETLRSIAGNGSLRLSGIHQPLIQKITKEPEYMQDPDPDAPRRKVTLQTFIDPLRLLAERDILSSLVFGGVVYTIWSMVTSSTTSLFKSTFGLDELQIGLCFLPNGLGTIVGSAIVGKLMTRDYVAAEVAYKMEHDLPLSYKLPAKNVPVDFPIEHARLRRLPWITLLFVISTAGYGFSLATTMTSKPGWIALPLFLQFIIAGTSNAVFALNQTLVSDLCPGKGASSTAINNLVRCGLGAVGVAFVEQMIAAVGPSSAFLGLALVTVICTPLAIINWFYGMEWRADRVERKARVEEMKKVDQKA</sequence>
<evidence type="ECO:0000256" key="1">
    <source>
        <dbReference type="ARBA" id="ARBA00004141"/>
    </source>
</evidence>
<dbReference type="GO" id="GO:0005886">
    <property type="term" value="C:plasma membrane"/>
    <property type="evidence" value="ECO:0007669"/>
    <property type="project" value="UniProtKB-ARBA"/>
</dbReference>
<proteinExistence type="predicted"/>
<accession>A0AAN6N6C4</accession>
<evidence type="ECO:0000256" key="5">
    <source>
        <dbReference type="ARBA" id="ARBA00023136"/>
    </source>
</evidence>
<evidence type="ECO:0000256" key="7">
    <source>
        <dbReference type="SAM" id="MobiDB-lite"/>
    </source>
</evidence>
<dbReference type="GO" id="GO:0015137">
    <property type="term" value="F:citrate transmembrane transporter activity"/>
    <property type="evidence" value="ECO:0007669"/>
    <property type="project" value="UniProtKB-ARBA"/>
</dbReference>
<feature type="transmembrane region" description="Helical" evidence="8">
    <location>
        <begin position="312"/>
        <end position="331"/>
    </location>
</feature>
<evidence type="ECO:0000313" key="11">
    <source>
        <dbReference type="Proteomes" id="UP001303473"/>
    </source>
</evidence>
<keyword evidence="5 8" id="KW-0472">Membrane</keyword>
<keyword evidence="6" id="KW-0325">Glycoprotein</keyword>
<keyword evidence="4 8" id="KW-1133">Transmembrane helix</keyword>
<feature type="transmembrane region" description="Helical" evidence="8">
    <location>
        <begin position="155"/>
        <end position="176"/>
    </location>
</feature>
<feature type="transmembrane region" description="Helical" evidence="8">
    <location>
        <begin position="188"/>
        <end position="211"/>
    </location>
</feature>
<keyword evidence="2" id="KW-0813">Transport</keyword>
<feature type="transmembrane region" description="Helical" evidence="8">
    <location>
        <begin position="590"/>
        <end position="610"/>
    </location>
</feature>
<evidence type="ECO:0000256" key="6">
    <source>
        <dbReference type="ARBA" id="ARBA00023180"/>
    </source>
</evidence>
<reference evidence="11" key="1">
    <citation type="journal article" date="2023" name="Mol. Phylogenet. Evol.">
        <title>Genome-scale phylogeny and comparative genomics of the fungal order Sordariales.</title>
        <authorList>
            <person name="Hensen N."/>
            <person name="Bonometti L."/>
            <person name="Westerberg I."/>
            <person name="Brannstrom I.O."/>
            <person name="Guillou S."/>
            <person name="Cros-Aarteil S."/>
            <person name="Calhoun S."/>
            <person name="Haridas S."/>
            <person name="Kuo A."/>
            <person name="Mondo S."/>
            <person name="Pangilinan J."/>
            <person name="Riley R."/>
            <person name="LaButti K."/>
            <person name="Andreopoulos B."/>
            <person name="Lipzen A."/>
            <person name="Chen C."/>
            <person name="Yan M."/>
            <person name="Daum C."/>
            <person name="Ng V."/>
            <person name="Clum A."/>
            <person name="Steindorff A."/>
            <person name="Ohm R.A."/>
            <person name="Martin F."/>
            <person name="Silar P."/>
            <person name="Natvig D.O."/>
            <person name="Lalanne C."/>
            <person name="Gautier V."/>
            <person name="Ament-Velasquez S.L."/>
            <person name="Kruys A."/>
            <person name="Hutchinson M.I."/>
            <person name="Powell A.J."/>
            <person name="Barry K."/>
            <person name="Miller A.N."/>
            <person name="Grigoriev I.V."/>
            <person name="Debuchy R."/>
            <person name="Gladieux P."/>
            <person name="Hiltunen Thoren M."/>
            <person name="Johannesson H."/>
        </authorList>
    </citation>
    <scope>NUCLEOTIDE SEQUENCE [LARGE SCALE GENOMIC DNA]</scope>
    <source>
        <strain evidence="11">CBS 340.73</strain>
    </source>
</reference>
<name>A0AAN6N6C4_9PEZI</name>
<dbReference type="FunFam" id="1.20.1720.10:FF:000009">
    <property type="entry name" value="MFS multidrug transporter"/>
    <property type="match status" value="1"/>
</dbReference>
<dbReference type="EMBL" id="MU853802">
    <property type="protein sequence ID" value="KAK3939985.1"/>
    <property type="molecule type" value="Genomic_DNA"/>
</dbReference>
<feature type="transmembrane region" description="Helical" evidence="8">
    <location>
        <begin position="521"/>
        <end position="542"/>
    </location>
</feature>
<feature type="domain" description="Major facilitator superfamily (MFS) profile" evidence="9">
    <location>
        <begin position="157"/>
        <end position="615"/>
    </location>
</feature>
<dbReference type="PANTHER" id="PTHR23502:SF26">
    <property type="entry name" value="MAJOR FACILITATOR SUPERFAMILY (MFS) PROFILE DOMAIN-CONTAINING PROTEIN"/>
    <property type="match status" value="1"/>
</dbReference>
<evidence type="ECO:0000259" key="9">
    <source>
        <dbReference type="PROSITE" id="PS50850"/>
    </source>
</evidence>
<evidence type="ECO:0000256" key="2">
    <source>
        <dbReference type="ARBA" id="ARBA00022448"/>
    </source>
</evidence>
<feature type="transmembrane region" description="Helical" evidence="8">
    <location>
        <begin position="493"/>
        <end position="515"/>
    </location>
</feature>
<dbReference type="Gene3D" id="1.20.1250.20">
    <property type="entry name" value="MFS general substrate transporter like domains"/>
    <property type="match status" value="1"/>
</dbReference>
<evidence type="ECO:0000313" key="10">
    <source>
        <dbReference type="EMBL" id="KAK3939985.1"/>
    </source>
</evidence>
<evidence type="ECO:0000256" key="4">
    <source>
        <dbReference type="ARBA" id="ARBA00022989"/>
    </source>
</evidence>
<dbReference type="AlphaFoldDB" id="A0AAN6N6C4"/>
<feature type="transmembrane region" description="Helical" evidence="8">
    <location>
        <begin position="223"/>
        <end position="250"/>
    </location>
</feature>
<dbReference type="PROSITE" id="PS50850">
    <property type="entry name" value="MFS"/>
    <property type="match status" value="1"/>
</dbReference>
<dbReference type="Pfam" id="PF07690">
    <property type="entry name" value="MFS_1"/>
    <property type="match status" value="1"/>
</dbReference>
<comment type="subcellular location">
    <subcellularLocation>
        <location evidence="1">Membrane</location>
        <topology evidence="1">Multi-pass membrane protein</topology>
    </subcellularLocation>
</comment>
<dbReference type="InterPro" id="IPR036259">
    <property type="entry name" value="MFS_trans_sf"/>
</dbReference>
<protein>
    <submittedName>
        <fullName evidence="10">Major facilitator superfamily transporter</fullName>
    </submittedName>
</protein>
<evidence type="ECO:0000256" key="3">
    <source>
        <dbReference type="ARBA" id="ARBA00022692"/>
    </source>
</evidence>
<feature type="transmembrane region" description="Helical" evidence="8">
    <location>
        <begin position="427"/>
        <end position="447"/>
    </location>
</feature>